<sequence length="64" mass="7140">MCEAAVFMVDDSGKEDLVLGEVDLIEPTDDGQIRMVSIFGEQKLVRARIKSTNLSEHKVFLSPM</sequence>
<comment type="caution">
    <text evidence="1">The sequence shown here is derived from an EMBL/GenBank/DDBJ whole genome shotgun (WGS) entry which is preliminary data.</text>
</comment>
<evidence type="ECO:0000313" key="1">
    <source>
        <dbReference type="EMBL" id="KIX11164.1"/>
    </source>
</evidence>
<dbReference type="OrthoDB" id="5422162at2"/>
<dbReference type="InParanoid" id="A0A0D2IYQ1"/>
<gene>
    <name evidence="1" type="ORF">X474_26080</name>
</gene>
<dbReference type="Pfam" id="PF10133">
    <property type="entry name" value="CooT"/>
    <property type="match status" value="1"/>
</dbReference>
<dbReference type="InterPro" id="IPR019300">
    <property type="entry name" value="CooT"/>
</dbReference>
<proteinExistence type="predicted"/>
<organism evidence="1 2">
    <name type="scientific">Dethiosulfatarculus sandiegensis</name>
    <dbReference type="NCBI Taxonomy" id="1429043"/>
    <lineage>
        <taxon>Bacteria</taxon>
        <taxon>Pseudomonadati</taxon>
        <taxon>Thermodesulfobacteriota</taxon>
        <taxon>Desulfarculia</taxon>
        <taxon>Desulfarculales</taxon>
        <taxon>Desulfarculaceae</taxon>
        <taxon>Dethiosulfatarculus</taxon>
    </lineage>
</organism>
<name>A0A0D2IYQ1_9BACT</name>
<dbReference type="AlphaFoldDB" id="A0A0D2IYQ1"/>
<dbReference type="Proteomes" id="UP000032233">
    <property type="component" value="Unassembled WGS sequence"/>
</dbReference>
<dbReference type="STRING" id="1429043.X474_26080"/>
<protein>
    <submittedName>
        <fullName evidence="1">RNA-binding protein</fullName>
    </submittedName>
</protein>
<dbReference type="EMBL" id="AZAC01000067">
    <property type="protein sequence ID" value="KIX11164.1"/>
    <property type="molecule type" value="Genomic_DNA"/>
</dbReference>
<accession>A0A0D2IYQ1</accession>
<evidence type="ECO:0000313" key="2">
    <source>
        <dbReference type="Proteomes" id="UP000032233"/>
    </source>
</evidence>
<reference evidence="1 2" key="1">
    <citation type="submission" date="2013-11" db="EMBL/GenBank/DDBJ databases">
        <title>Metagenomic analysis of a methanogenic consortium involved in long chain n-alkane degradation.</title>
        <authorList>
            <person name="Davidova I.A."/>
            <person name="Callaghan A.V."/>
            <person name="Wawrik B."/>
            <person name="Pruitt S."/>
            <person name="Marks C."/>
            <person name="Duncan K.E."/>
            <person name="Suflita J.M."/>
        </authorList>
    </citation>
    <scope>NUCLEOTIDE SEQUENCE [LARGE SCALE GENOMIC DNA]</scope>
    <source>
        <strain evidence="1 2">SPR</strain>
    </source>
</reference>
<dbReference type="RefSeq" id="WP_044352431.1">
    <property type="nucleotide sequence ID" value="NZ_AZAC01000067.1"/>
</dbReference>
<keyword evidence="2" id="KW-1185">Reference proteome</keyword>